<protein>
    <submittedName>
        <fullName evidence="1">Uncharacterized protein</fullName>
    </submittedName>
</protein>
<gene>
    <name evidence="1" type="ORF">O9H85_16645</name>
</gene>
<organism evidence="1 2">
    <name type="scientific">Paenibacillus gyeongsangnamensis</name>
    <dbReference type="NCBI Taxonomy" id="3388067"/>
    <lineage>
        <taxon>Bacteria</taxon>
        <taxon>Bacillati</taxon>
        <taxon>Bacillota</taxon>
        <taxon>Bacilli</taxon>
        <taxon>Bacillales</taxon>
        <taxon>Paenibacillaceae</taxon>
        <taxon>Paenibacillus</taxon>
    </lineage>
</organism>
<dbReference type="EMBL" id="JAQAGZ010000010">
    <property type="protein sequence ID" value="MCZ8514021.1"/>
    <property type="molecule type" value="Genomic_DNA"/>
</dbReference>
<evidence type="ECO:0000313" key="2">
    <source>
        <dbReference type="Proteomes" id="UP001527882"/>
    </source>
</evidence>
<name>A0ABT4QB02_9BACL</name>
<sequence length="281" mass="32194">MHETLLSELKRFVAELEQKEAAAVYIVPDEVMKAVKKAKGLEKLLHEIVMQVSGSGGIHLHPILRREFGIRGALMDRFDRWAPYSKDQFEDELHDAIDRAEIRTGKQGVFFEGTPGKKEAAEALQLLKDIAHAAVRCQFHARLADPEPYVGILDKLLQFYALPNTYPEGNAFSFRSLISADRLHAMSGDDDTVTDALKAFAKAWYRQPPQPFLESKESYFSYEEVQNVLYALTEEQVERLRSDYIRRIEEEYKQVRAKPDLDRAKHLKRMLETVLGWTPGG</sequence>
<dbReference type="Proteomes" id="UP001527882">
    <property type="component" value="Unassembled WGS sequence"/>
</dbReference>
<proteinExistence type="predicted"/>
<dbReference type="RefSeq" id="WP_269882540.1">
    <property type="nucleotide sequence ID" value="NZ_JAQAGZ010000010.1"/>
</dbReference>
<comment type="caution">
    <text evidence="1">The sequence shown here is derived from an EMBL/GenBank/DDBJ whole genome shotgun (WGS) entry which is preliminary data.</text>
</comment>
<reference evidence="1 2" key="1">
    <citation type="submission" date="2022-12" db="EMBL/GenBank/DDBJ databases">
        <title>Draft genome sequence of Paenibacillus sp. dW9.</title>
        <authorList>
            <person name="Choi E.-W."/>
            <person name="Kim D.-U."/>
        </authorList>
    </citation>
    <scope>NUCLEOTIDE SEQUENCE [LARGE SCALE GENOMIC DNA]</scope>
    <source>
        <strain evidence="2">dW9</strain>
    </source>
</reference>
<keyword evidence="2" id="KW-1185">Reference proteome</keyword>
<accession>A0ABT4QB02</accession>
<evidence type="ECO:0000313" key="1">
    <source>
        <dbReference type="EMBL" id="MCZ8514021.1"/>
    </source>
</evidence>